<dbReference type="Proteomes" id="UP000004846">
    <property type="component" value="Unassembled WGS sequence"/>
</dbReference>
<dbReference type="EMBL" id="AEBR01000067">
    <property type="protein sequence ID" value="EFM82343.1"/>
    <property type="molecule type" value="Genomic_DNA"/>
</dbReference>
<organism evidence="1 2">
    <name type="scientific">Enterococcus faecalis TX4248</name>
    <dbReference type="NCBI Taxonomy" id="749495"/>
    <lineage>
        <taxon>Bacteria</taxon>
        <taxon>Bacillati</taxon>
        <taxon>Bacillota</taxon>
        <taxon>Bacilli</taxon>
        <taxon>Lactobacillales</taxon>
        <taxon>Enterococcaceae</taxon>
        <taxon>Enterococcus</taxon>
    </lineage>
</organism>
<sequence length="86" mass="9737">MKDKKYTLNEIVDQLVGPVNPVADSRVDEERSENLDKLISLINHLGLQLFQVSTSDLEMYSSANTVIKKAKKASRELGELFIKEDE</sequence>
<dbReference type="RefSeq" id="WP_002402367.1">
    <property type="nucleotide sequence ID" value="NZ_GL454464.1"/>
</dbReference>
<name>A0A125W4Z7_ENTFL</name>
<accession>A0A125W4Z7</accession>
<reference evidence="2" key="1">
    <citation type="submission" date="2010-07" db="EMBL/GenBank/DDBJ databases">
        <authorList>
            <person name="Weinstock G."/>
            <person name="Sodergren E."/>
            <person name="Clifton S."/>
            <person name="Fulton L."/>
            <person name="Fulton B."/>
            <person name="Courtney L."/>
            <person name="Fronick C."/>
            <person name="Harrison M."/>
            <person name="Strong C."/>
            <person name="Farmer C."/>
            <person name="Delahaunty K."/>
            <person name="Markovic C."/>
            <person name="Hall O."/>
            <person name="Minx P."/>
            <person name="Tomlinson C."/>
            <person name="Mitreva M."/>
            <person name="Hou S."/>
            <person name="Chen J."/>
            <person name="Wollam A."/>
            <person name="Pepin K.H."/>
            <person name="Johnson M."/>
            <person name="Bhonagiri V."/>
            <person name="Zhang X."/>
            <person name="Suruliraj S."/>
            <person name="Warren W."/>
            <person name="Chinwalla A."/>
            <person name="Mardis E.R."/>
            <person name="Wilson R.K."/>
        </authorList>
    </citation>
    <scope>NUCLEOTIDE SEQUENCE [LARGE SCALE GENOMIC DNA]</scope>
    <source>
        <strain evidence="2">TX4248</strain>
    </source>
</reference>
<evidence type="ECO:0000313" key="1">
    <source>
        <dbReference type="EMBL" id="EFM82343.1"/>
    </source>
</evidence>
<comment type="caution">
    <text evidence="1">The sequence shown here is derived from an EMBL/GenBank/DDBJ whole genome shotgun (WGS) entry which is preliminary data.</text>
</comment>
<evidence type="ECO:0000313" key="2">
    <source>
        <dbReference type="Proteomes" id="UP000004846"/>
    </source>
</evidence>
<dbReference type="AlphaFoldDB" id="A0A125W4Z7"/>
<protein>
    <submittedName>
        <fullName evidence="1">Uncharacterized protein</fullName>
    </submittedName>
</protein>
<dbReference type="HOGENOM" id="CLU_2493014_0_0_9"/>
<gene>
    <name evidence="1" type="ORF">HMPREF9498_02070</name>
</gene>
<proteinExistence type="predicted"/>